<sequence>MPSPGTVKGIKPRGRRVEHRIAWQGDVVDNGDAAHYSGVFGSTRVHRHYAVQLIECPTRFAIVVDEQPHDGVAVILLDTNVPHAIRSSGIGNFSYFAPHSERGRQLRAFLDGRGAVVLDGPPSAIPVVGDAGDRHQLAVAIVTWVGAQIASNPLTPLRTADVSSQFHLSESAILRVLRDELAVTFSSVVKWERLCVALRLIVEGESVTEAAAGGGFFDGPHFTRVCNEMLGLPPKLLDVGLVRPG</sequence>
<organism evidence="2 3">
    <name type="scientific">Gordonia crocea</name>
    <dbReference type="NCBI Taxonomy" id="589162"/>
    <lineage>
        <taxon>Bacteria</taxon>
        <taxon>Bacillati</taxon>
        <taxon>Actinomycetota</taxon>
        <taxon>Actinomycetes</taxon>
        <taxon>Mycobacteriales</taxon>
        <taxon>Gordoniaceae</taxon>
        <taxon>Gordonia</taxon>
    </lineage>
</organism>
<accession>A0A7M3SUT8</accession>
<dbReference type="Gene3D" id="1.10.10.60">
    <property type="entry name" value="Homeodomain-like"/>
    <property type="match status" value="1"/>
</dbReference>
<keyword evidence="3" id="KW-1185">Reference proteome</keyword>
<feature type="domain" description="HTH araC/xylS-type" evidence="1">
    <location>
        <begin position="139"/>
        <end position="240"/>
    </location>
</feature>
<comment type="caution">
    <text evidence="2">The sequence shown here is derived from an EMBL/GenBank/DDBJ whole genome shotgun (WGS) entry which is preliminary data.</text>
</comment>
<dbReference type="PROSITE" id="PS01124">
    <property type="entry name" value="HTH_ARAC_FAMILY_2"/>
    <property type="match status" value="1"/>
</dbReference>
<evidence type="ECO:0000259" key="1">
    <source>
        <dbReference type="PROSITE" id="PS01124"/>
    </source>
</evidence>
<reference evidence="3" key="1">
    <citation type="submission" date="2019-06" db="EMBL/GenBank/DDBJ databases">
        <title>Gordonia isolated from sludge of a wastewater treatment plant.</title>
        <authorList>
            <person name="Tamura T."/>
            <person name="Aoyama K."/>
            <person name="Kang Y."/>
            <person name="Saito S."/>
            <person name="Akiyama N."/>
            <person name="Yazawa K."/>
            <person name="Gonoi T."/>
            <person name="Mikami Y."/>
        </authorList>
    </citation>
    <scope>NUCLEOTIDE SEQUENCE [LARGE SCALE GENOMIC DNA]</scope>
    <source>
        <strain evidence="3">NBRC 107697</strain>
    </source>
</reference>
<dbReference type="Proteomes" id="UP000444980">
    <property type="component" value="Unassembled WGS sequence"/>
</dbReference>
<dbReference type="SMART" id="SM00342">
    <property type="entry name" value="HTH_ARAC"/>
    <property type="match status" value="1"/>
</dbReference>
<proteinExistence type="predicted"/>
<evidence type="ECO:0000313" key="2">
    <source>
        <dbReference type="EMBL" id="GED96412.1"/>
    </source>
</evidence>
<name>A0A7M3SUT8_9ACTN</name>
<dbReference type="Pfam" id="PF12833">
    <property type="entry name" value="HTH_18"/>
    <property type="match status" value="1"/>
</dbReference>
<gene>
    <name evidence="2" type="ORF">nbrc107697_04510</name>
</gene>
<dbReference type="EMBL" id="BJOU01000001">
    <property type="protein sequence ID" value="GED96412.1"/>
    <property type="molecule type" value="Genomic_DNA"/>
</dbReference>
<dbReference type="AlphaFoldDB" id="A0A7M3SUT8"/>
<evidence type="ECO:0000313" key="3">
    <source>
        <dbReference type="Proteomes" id="UP000444980"/>
    </source>
</evidence>
<dbReference type="InterPro" id="IPR018060">
    <property type="entry name" value="HTH_AraC"/>
</dbReference>
<dbReference type="GO" id="GO:0043565">
    <property type="term" value="F:sequence-specific DNA binding"/>
    <property type="evidence" value="ECO:0007669"/>
    <property type="project" value="InterPro"/>
</dbReference>
<protein>
    <recommendedName>
        <fullName evidence="1">HTH araC/xylS-type domain-containing protein</fullName>
    </recommendedName>
</protein>
<dbReference type="GO" id="GO:0003700">
    <property type="term" value="F:DNA-binding transcription factor activity"/>
    <property type="evidence" value="ECO:0007669"/>
    <property type="project" value="InterPro"/>
</dbReference>